<dbReference type="SMART" id="SM00432">
    <property type="entry name" value="MADS"/>
    <property type="match status" value="1"/>
</dbReference>
<dbReference type="SUPFAM" id="SSF55455">
    <property type="entry name" value="SRF-like"/>
    <property type="match status" value="1"/>
</dbReference>
<comment type="caution">
    <text evidence="7">The sequence shown here is derived from an EMBL/GenBank/DDBJ whole genome shotgun (WGS) entry which is preliminary data.</text>
</comment>
<dbReference type="PANTHER" id="PTHR11945">
    <property type="entry name" value="MADS BOX PROTEIN"/>
    <property type="match status" value="1"/>
</dbReference>
<evidence type="ECO:0000313" key="8">
    <source>
        <dbReference type="Proteomes" id="UP000275267"/>
    </source>
</evidence>
<dbReference type="Proteomes" id="UP000275267">
    <property type="component" value="Unassembled WGS sequence"/>
</dbReference>
<evidence type="ECO:0000259" key="6">
    <source>
        <dbReference type="PROSITE" id="PS50066"/>
    </source>
</evidence>
<dbReference type="OrthoDB" id="1390705at2759"/>
<dbReference type="Gene3D" id="3.40.1810.10">
    <property type="entry name" value="Transcription factor, MADS-box"/>
    <property type="match status" value="1"/>
</dbReference>
<gene>
    <name evidence="7" type="ORF">C2845_PM14G05910</name>
</gene>
<protein>
    <recommendedName>
        <fullName evidence="6">MADS-box domain-containing protein</fullName>
    </recommendedName>
</protein>
<evidence type="ECO:0000256" key="2">
    <source>
        <dbReference type="ARBA" id="ARBA00023015"/>
    </source>
</evidence>
<dbReference type="GO" id="GO:0000978">
    <property type="term" value="F:RNA polymerase II cis-regulatory region sequence-specific DNA binding"/>
    <property type="evidence" value="ECO:0007669"/>
    <property type="project" value="TreeGrafter"/>
</dbReference>
<proteinExistence type="predicted"/>
<evidence type="ECO:0000313" key="7">
    <source>
        <dbReference type="EMBL" id="RLM60997.1"/>
    </source>
</evidence>
<dbReference type="PANTHER" id="PTHR11945:SF629">
    <property type="entry name" value="OS02G0164450 PROTEIN"/>
    <property type="match status" value="1"/>
</dbReference>
<dbReference type="GO" id="GO:0046983">
    <property type="term" value="F:protein dimerization activity"/>
    <property type="evidence" value="ECO:0007669"/>
    <property type="project" value="InterPro"/>
</dbReference>
<dbReference type="GO" id="GO:0000981">
    <property type="term" value="F:DNA-binding transcription factor activity, RNA polymerase II-specific"/>
    <property type="evidence" value="ECO:0007669"/>
    <property type="project" value="TreeGrafter"/>
</dbReference>
<dbReference type="AlphaFoldDB" id="A0A3L6PQE4"/>
<keyword evidence="5" id="KW-0539">Nucleus</keyword>
<dbReference type="InterPro" id="IPR002100">
    <property type="entry name" value="TF_MADSbox"/>
</dbReference>
<reference evidence="8" key="1">
    <citation type="journal article" date="2019" name="Nat. Commun.">
        <title>The genome of broomcorn millet.</title>
        <authorList>
            <person name="Zou C."/>
            <person name="Miki D."/>
            <person name="Li D."/>
            <person name="Tang Q."/>
            <person name="Xiao L."/>
            <person name="Rajput S."/>
            <person name="Deng P."/>
            <person name="Jia W."/>
            <person name="Huang R."/>
            <person name="Zhang M."/>
            <person name="Sun Y."/>
            <person name="Hu J."/>
            <person name="Fu X."/>
            <person name="Schnable P.S."/>
            <person name="Li F."/>
            <person name="Zhang H."/>
            <person name="Feng B."/>
            <person name="Zhu X."/>
            <person name="Liu R."/>
            <person name="Schnable J.C."/>
            <person name="Zhu J.-K."/>
            <person name="Zhang H."/>
        </authorList>
    </citation>
    <scope>NUCLEOTIDE SEQUENCE [LARGE SCALE GENOMIC DNA]</scope>
</reference>
<accession>A0A3L6PQE4</accession>
<sequence length="99" mass="11196">MQRIEIKLIENEEACRVCFSKRCQGLLKKASELYILCGAMVSSVVLSLEDDVIDQFIILVMESHASGSESHDSGGVVADNVHKLNIEHSKLQHCWRLRR</sequence>
<dbReference type="CDD" id="cd00120">
    <property type="entry name" value="MADS"/>
    <property type="match status" value="1"/>
</dbReference>
<dbReference type="PROSITE" id="PS50066">
    <property type="entry name" value="MADS_BOX_2"/>
    <property type="match status" value="1"/>
</dbReference>
<dbReference type="Pfam" id="PF00319">
    <property type="entry name" value="SRF-TF"/>
    <property type="match status" value="1"/>
</dbReference>
<name>A0A3L6PQE4_PANMI</name>
<evidence type="ECO:0000256" key="1">
    <source>
        <dbReference type="ARBA" id="ARBA00004123"/>
    </source>
</evidence>
<comment type="subcellular location">
    <subcellularLocation>
        <location evidence="1">Nucleus</location>
    </subcellularLocation>
</comment>
<evidence type="ECO:0000256" key="3">
    <source>
        <dbReference type="ARBA" id="ARBA00023125"/>
    </source>
</evidence>
<dbReference type="EMBL" id="PQIB02000016">
    <property type="protein sequence ID" value="RLM60997.1"/>
    <property type="molecule type" value="Genomic_DNA"/>
</dbReference>
<feature type="domain" description="MADS-box" evidence="6">
    <location>
        <begin position="1"/>
        <end position="47"/>
    </location>
</feature>
<keyword evidence="3" id="KW-0238">DNA-binding</keyword>
<dbReference type="STRING" id="4540.A0A3L6PQE4"/>
<keyword evidence="8" id="KW-1185">Reference proteome</keyword>
<dbReference type="GO" id="GO:0005634">
    <property type="term" value="C:nucleus"/>
    <property type="evidence" value="ECO:0007669"/>
    <property type="project" value="UniProtKB-SubCell"/>
</dbReference>
<evidence type="ECO:0000256" key="4">
    <source>
        <dbReference type="ARBA" id="ARBA00023163"/>
    </source>
</evidence>
<organism evidence="7 8">
    <name type="scientific">Panicum miliaceum</name>
    <name type="common">Proso millet</name>
    <name type="synonym">Broomcorn millet</name>
    <dbReference type="NCBI Taxonomy" id="4540"/>
    <lineage>
        <taxon>Eukaryota</taxon>
        <taxon>Viridiplantae</taxon>
        <taxon>Streptophyta</taxon>
        <taxon>Embryophyta</taxon>
        <taxon>Tracheophyta</taxon>
        <taxon>Spermatophyta</taxon>
        <taxon>Magnoliopsida</taxon>
        <taxon>Liliopsida</taxon>
        <taxon>Poales</taxon>
        <taxon>Poaceae</taxon>
        <taxon>PACMAD clade</taxon>
        <taxon>Panicoideae</taxon>
        <taxon>Panicodae</taxon>
        <taxon>Paniceae</taxon>
        <taxon>Panicinae</taxon>
        <taxon>Panicum</taxon>
        <taxon>Panicum sect. Panicum</taxon>
    </lineage>
</organism>
<dbReference type="PRINTS" id="PR00404">
    <property type="entry name" value="MADSDOMAIN"/>
</dbReference>
<keyword evidence="4" id="KW-0804">Transcription</keyword>
<keyword evidence="2" id="KW-0805">Transcription regulation</keyword>
<evidence type="ECO:0000256" key="5">
    <source>
        <dbReference type="ARBA" id="ARBA00023242"/>
    </source>
</evidence>
<dbReference type="InterPro" id="IPR036879">
    <property type="entry name" value="TF_MADSbox_sf"/>
</dbReference>